<gene>
    <name evidence="1" type="ORF">VO64_0522</name>
</gene>
<organism evidence="1 2">
    <name type="scientific">Pseudomonas synxantha</name>
    <dbReference type="NCBI Taxonomy" id="47883"/>
    <lineage>
        <taxon>Bacteria</taxon>
        <taxon>Pseudomonadati</taxon>
        <taxon>Pseudomonadota</taxon>
        <taxon>Gammaproteobacteria</taxon>
        <taxon>Pseudomonadales</taxon>
        <taxon>Pseudomonadaceae</taxon>
        <taxon>Pseudomonas</taxon>
    </lineage>
</organism>
<dbReference type="Proteomes" id="UP000033099">
    <property type="component" value="Chromosome"/>
</dbReference>
<evidence type="ECO:0000313" key="1">
    <source>
        <dbReference type="EMBL" id="AKA81068.1"/>
    </source>
</evidence>
<dbReference type="AlphaFoldDB" id="A0AAU8TTE8"/>
<name>A0AAU8TTE8_9PSED</name>
<evidence type="ECO:0000313" key="2">
    <source>
        <dbReference type="Proteomes" id="UP000033099"/>
    </source>
</evidence>
<accession>A0AAU8TTE8</accession>
<dbReference type="EMBL" id="CP011117">
    <property type="protein sequence ID" value="AKA81068.1"/>
    <property type="molecule type" value="Genomic_DNA"/>
</dbReference>
<protein>
    <recommendedName>
        <fullName evidence="3">Transcriptional regulator, LysR family</fullName>
    </recommendedName>
</protein>
<dbReference type="KEGG" id="pfb:VO64_0522"/>
<evidence type="ECO:0008006" key="3">
    <source>
        <dbReference type="Google" id="ProtNLM"/>
    </source>
</evidence>
<reference evidence="1 2" key="1">
    <citation type="journal article" date="2015" name="Genome Announc.">
        <title>Complete Genome Sequence of Biocontrol Strain Pseudomonas fluorescens LBUM223.</title>
        <authorList>
            <person name="Roquigny R."/>
            <person name="Arseneault T."/>
            <person name="Gadkar V.J."/>
            <person name="Novinscak A."/>
            <person name="Joly D.L."/>
            <person name="Filion M."/>
        </authorList>
    </citation>
    <scope>NUCLEOTIDE SEQUENCE [LARGE SCALE GENOMIC DNA]</scope>
    <source>
        <strain evidence="1 2">LBUM223</strain>
    </source>
</reference>
<proteinExistence type="predicted"/>
<sequence length="43" mass="5124">MELPLEPISMLYRRTDQMDGRSIWFRQVIREVMSTTLPQPLGM</sequence>